<dbReference type="RefSeq" id="WP_134719596.1">
    <property type="nucleotide sequence ID" value="NZ_SDKM01000031.1"/>
</dbReference>
<accession>A0A4Q4Z6Y3</accession>
<dbReference type="AlphaFoldDB" id="A0A4Q4Z6Y3"/>
<dbReference type="OrthoDB" id="3382047at2"/>
<dbReference type="InterPro" id="IPR038277">
    <property type="entry name" value="UreF_sf"/>
</dbReference>
<protein>
    <submittedName>
        <fullName evidence="1">Urease accessory protein UreF</fullName>
    </submittedName>
</protein>
<sequence length="187" mass="20364">MNETWLLNLLAERRTRRDTDTELAEMSSTVHACRVRLLTVTTVEAATAVVALNAVTSGVDRFPVADAWKVRTPDPYTRMLSREEGRSLLARAAESYPELVAEVRPCPVPVAVGIIAATMGLGAEDVARIVGYDDMRMMLSDHNPADAHVWMQLLLPDIKAMGRQVAHLDDPMRIPATGAALLGAFAS</sequence>
<organism evidence="1 2">
    <name type="scientific">Nocardioides guangzhouensis</name>
    <dbReference type="NCBI Taxonomy" id="2497878"/>
    <lineage>
        <taxon>Bacteria</taxon>
        <taxon>Bacillati</taxon>
        <taxon>Actinomycetota</taxon>
        <taxon>Actinomycetes</taxon>
        <taxon>Propionibacteriales</taxon>
        <taxon>Nocardioidaceae</taxon>
        <taxon>Nocardioides</taxon>
    </lineage>
</organism>
<reference evidence="1 2" key="1">
    <citation type="submission" date="2019-01" db="EMBL/GenBank/DDBJ databases">
        <title>Nocardioides guangzhouensis sp. nov., an actinobacterium isolated from soil.</title>
        <authorList>
            <person name="Fu Y."/>
            <person name="Cai Y."/>
            <person name="Lin Z."/>
            <person name="Chen P."/>
        </authorList>
    </citation>
    <scope>NUCLEOTIDE SEQUENCE [LARGE SCALE GENOMIC DNA]</scope>
    <source>
        <strain evidence="1 2">130</strain>
    </source>
</reference>
<evidence type="ECO:0000313" key="1">
    <source>
        <dbReference type="EMBL" id="RYP83590.1"/>
    </source>
</evidence>
<dbReference type="Proteomes" id="UP000295198">
    <property type="component" value="Unassembled WGS sequence"/>
</dbReference>
<evidence type="ECO:0000313" key="2">
    <source>
        <dbReference type="Proteomes" id="UP000295198"/>
    </source>
</evidence>
<dbReference type="Gene3D" id="1.10.4190.10">
    <property type="entry name" value="Urease accessory protein UreF"/>
    <property type="match status" value="1"/>
</dbReference>
<dbReference type="Pfam" id="PF01730">
    <property type="entry name" value="UreF"/>
    <property type="match status" value="1"/>
</dbReference>
<dbReference type="EMBL" id="SDKM01000031">
    <property type="protein sequence ID" value="RYP83590.1"/>
    <property type="molecule type" value="Genomic_DNA"/>
</dbReference>
<gene>
    <name evidence="1" type="ORF">EKO23_18420</name>
</gene>
<comment type="caution">
    <text evidence="1">The sequence shown here is derived from an EMBL/GenBank/DDBJ whole genome shotgun (WGS) entry which is preliminary data.</text>
</comment>
<dbReference type="InterPro" id="IPR002639">
    <property type="entry name" value="UreF"/>
</dbReference>
<proteinExistence type="predicted"/>
<dbReference type="GO" id="GO:0016151">
    <property type="term" value="F:nickel cation binding"/>
    <property type="evidence" value="ECO:0007669"/>
    <property type="project" value="InterPro"/>
</dbReference>
<name>A0A4Q4Z6Y3_9ACTN</name>
<keyword evidence="2" id="KW-1185">Reference proteome</keyword>